<name>A0A6H5GZ05_9HEMI</name>
<dbReference type="Proteomes" id="UP000479000">
    <property type="component" value="Unassembled WGS sequence"/>
</dbReference>
<proteinExistence type="predicted"/>
<protein>
    <submittedName>
        <fullName evidence="1">Uncharacterized protein</fullName>
    </submittedName>
</protein>
<dbReference type="AlphaFoldDB" id="A0A6H5GZ05"/>
<gene>
    <name evidence="1" type="ORF">NTEN_LOCUS13662</name>
</gene>
<dbReference type="EMBL" id="CADCXU010020455">
    <property type="protein sequence ID" value="CAB0008416.1"/>
    <property type="molecule type" value="Genomic_DNA"/>
</dbReference>
<sequence length="189" mass="21911">MRRIPSISCNAQDIVDRVEFPIYPEYLEFPEYPSYPGTPRIPSTSWNAWDSQHILDWPGYPAHPRISKIPRNIKDRQGFEEFSGHPGMPWTQDIPQYPGKSRKYKNALDTKMAVVSMDDHNTPGCPWWPRMYRIARDPKLGHKDLLRPSRPYRIEGHCILQCSISSGTKVSILLSHLSDPISLQIDRKE</sequence>
<evidence type="ECO:0000313" key="2">
    <source>
        <dbReference type="Proteomes" id="UP000479000"/>
    </source>
</evidence>
<reference evidence="1 2" key="1">
    <citation type="submission" date="2020-02" db="EMBL/GenBank/DDBJ databases">
        <authorList>
            <person name="Ferguson B K."/>
        </authorList>
    </citation>
    <scope>NUCLEOTIDE SEQUENCE [LARGE SCALE GENOMIC DNA]</scope>
</reference>
<organism evidence="1 2">
    <name type="scientific">Nesidiocoris tenuis</name>
    <dbReference type="NCBI Taxonomy" id="355587"/>
    <lineage>
        <taxon>Eukaryota</taxon>
        <taxon>Metazoa</taxon>
        <taxon>Ecdysozoa</taxon>
        <taxon>Arthropoda</taxon>
        <taxon>Hexapoda</taxon>
        <taxon>Insecta</taxon>
        <taxon>Pterygota</taxon>
        <taxon>Neoptera</taxon>
        <taxon>Paraneoptera</taxon>
        <taxon>Hemiptera</taxon>
        <taxon>Heteroptera</taxon>
        <taxon>Panheteroptera</taxon>
        <taxon>Cimicomorpha</taxon>
        <taxon>Miridae</taxon>
        <taxon>Dicyphina</taxon>
        <taxon>Nesidiocoris</taxon>
    </lineage>
</organism>
<evidence type="ECO:0000313" key="1">
    <source>
        <dbReference type="EMBL" id="CAB0008416.1"/>
    </source>
</evidence>
<accession>A0A6H5GZ05</accession>
<keyword evidence="2" id="KW-1185">Reference proteome</keyword>